<dbReference type="Proteomes" id="UP000199727">
    <property type="component" value="Unassembled WGS sequence"/>
</dbReference>
<dbReference type="AlphaFoldDB" id="A0A854Q5W7"/>
<dbReference type="GO" id="GO:0016301">
    <property type="term" value="F:kinase activity"/>
    <property type="evidence" value="ECO:0007669"/>
    <property type="project" value="UniProtKB-KW"/>
</dbReference>
<evidence type="ECO:0000313" key="2">
    <source>
        <dbReference type="Proteomes" id="UP000199727"/>
    </source>
</evidence>
<dbReference type="FunFam" id="3.40.50.300:FF:002582">
    <property type="entry name" value="Nicotinamide riboside kinase, variant"/>
    <property type="match status" value="1"/>
</dbReference>
<sequence>MVSNLKYKVVVIGIGGASCSGKTLLAKHIRRALPTDAAIIHQDDLCPPAEKVPYSKQYPDLQDWDDPDTCILWSEFRTLLRQVRETGRVGDHDTHDHLNKENKIEVDEQVFERWQRGFEELTKQQREQGVELIWVIVDGFVLYYDKDVVDMLDIRIFLRVPYDVLKDRREERQVYVLQHPDDAAEGGVWIDPPEYFDKIVWPGYLKAHAHVFKDPAGGELKQEWGPKGRDLHVISPGEGEEGMTEAFDKGCEAIVNGVKNGRGIYLA</sequence>
<dbReference type="PROSITE" id="PS51257">
    <property type="entry name" value="PROKAR_LIPOPROTEIN"/>
    <property type="match status" value="1"/>
</dbReference>
<keyword evidence="1" id="KW-0418">Kinase</keyword>
<gene>
    <name evidence="1" type="ORF">C361_05507</name>
</gene>
<dbReference type="PANTHER" id="PTHR10285">
    <property type="entry name" value="URIDINE KINASE"/>
    <property type="match status" value="1"/>
</dbReference>
<dbReference type="Gene3D" id="3.40.50.300">
    <property type="entry name" value="P-loop containing nucleotide triphosphate hydrolases"/>
    <property type="match status" value="1"/>
</dbReference>
<dbReference type="SUPFAM" id="SSF52540">
    <property type="entry name" value="P-loop containing nucleoside triphosphate hydrolases"/>
    <property type="match status" value="1"/>
</dbReference>
<proteinExistence type="predicted"/>
<accession>A0A854Q5W7</accession>
<dbReference type="InterPro" id="IPR027417">
    <property type="entry name" value="P-loop_NTPase"/>
</dbReference>
<evidence type="ECO:0000313" key="1">
    <source>
        <dbReference type="EMBL" id="OXG14808.1"/>
    </source>
</evidence>
<comment type="caution">
    <text evidence="1">The sequence shown here is derived from an EMBL/GenBank/DDBJ whole genome shotgun (WGS) entry which is preliminary data.</text>
</comment>
<organism evidence="1 2">
    <name type="scientific">Cryptococcus neoformans Tu259-1</name>
    <dbReference type="NCBI Taxonomy" id="1230072"/>
    <lineage>
        <taxon>Eukaryota</taxon>
        <taxon>Fungi</taxon>
        <taxon>Dikarya</taxon>
        <taxon>Basidiomycota</taxon>
        <taxon>Agaricomycotina</taxon>
        <taxon>Tremellomycetes</taxon>
        <taxon>Tremellales</taxon>
        <taxon>Cryptococcaceae</taxon>
        <taxon>Cryptococcus</taxon>
        <taxon>Cryptococcus neoformans species complex</taxon>
    </lineage>
</organism>
<keyword evidence="1" id="KW-0808">Transferase</keyword>
<name>A0A854Q5W7_CRYNE</name>
<reference evidence="1 2" key="1">
    <citation type="submission" date="2017-06" db="EMBL/GenBank/DDBJ databases">
        <title>Global population genomics of the pathogenic fungus Cryptococcus neoformans var. grubii.</title>
        <authorList>
            <person name="Cuomo C."/>
            <person name="Litvintseva A."/>
            <person name="Chen Y."/>
            <person name="Young S."/>
            <person name="Zeng Q."/>
            <person name="Chapman S."/>
            <person name="Gujja S."/>
            <person name="Saif S."/>
            <person name="Birren B."/>
        </authorList>
    </citation>
    <scope>NUCLEOTIDE SEQUENCE [LARGE SCALE GENOMIC DNA]</scope>
    <source>
        <strain evidence="1 2">Tu259-1</strain>
    </source>
</reference>
<dbReference type="CDD" id="cd02024">
    <property type="entry name" value="NRK1"/>
    <property type="match status" value="1"/>
</dbReference>
<dbReference type="OrthoDB" id="10041966at2759"/>
<dbReference type="EMBL" id="AMKT01000073">
    <property type="protein sequence ID" value="OXG14808.1"/>
    <property type="molecule type" value="Genomic_DNA"/>
</dbReference>
<protein>
    <submittedName>
        <fullName evidence="1">Nicotinamide riboside kinase</fullName>
    </submittedName>
</protein>